<keyword evidence="2" id="KW-1185">Reference proteome</keyword>
<proteinExistence type="predicted"/>
<feature type="non-terminal residue" evidence="1">
    <location>
        <position position="1"/>
    </location>
</feature>
<evidence type="ECO:0000313" key="2">
    <source>
        <dbReference type="Proteomes" id="UP000234323"/>
    </source>
</evidence>
<evidence type="ECO:0000313" key="1">
    <source>
        <dbReference type="EMBL" id="PKY60235.1"/>
    </source>
</evidence>
<dbReference type="Proteomes" id="UP000234323">
    <property type="component" value="Unassembled WGS sequence"/>
</dbReference>
<accession>A0A2I1HMX7</accession>
<dbReference type="EMBL" id="LLXI01004083">
    <property type="protein sequence ID" value="PKY60235.1"/>
    <property type="molecule type" value="Genomic_DNA"/>
</dbReference>
<name>A0A2I1HMX7_9GLOM</name>
<sequence length="87" mass="10104">NLALKTCKTQLSVLGVYPEESAFQKAFETIFEQEKPGYIEKYNPQWMYIYSGRIEPLCRNIIKSCRCDKAKEIRAAMFDIFGENLLA</sequence>
<organism evidence="1 2">
    <name type="scientific">Rhizophagus irregularis</name>
    <dbReference type="NCBI Taxonomy" id="588596"/>
    <lineage>
        <taxon>Eukaryota</taxon>
        <taxon>Fungi</taxon>
        <taxon>Fungi incertae sedis</taxon>
        <taxon>Mucoromycota</taxon>
        <taxon>Glomeromycotina</taxon>
        <taxon>Glomeromycetes</taxon>
        <taxon>Glomerales</taxon>
        <taxon>Glomeraceae</taxon>
        <taxon>Rhizophagus</taxon>
    </lineage>
</organism>
<protein>
    <submittedName>
        <fullName evidence="1">Uncharacterized protein</fullName>
    </submittedName>
</protein>
<reference evidence="1 2" key="1">
    <citation type="submission" date="2015-10" db="EMBL/GenBank/DDBJ databases">
        <title>Genome analyses suggest a sexual origin of heterokaryosis in a supposedly ancient asexual fungus.</title>
        <authorList>
            <person name="Ropars J."/>
            <person name="Sedzielewska K."/>
            <person name="Noel J."/>
            <person name="Charron P."/>
            <person name="Farinelli L."/>
            <person name="Marton T."/>
            <person name="Kruger M."/>
            <person name="Pelin A."/>
            <person name="Brachmann A."/>
            <person name="Corradi N."/>
        </authorList>
    </citation>
    <scope>NUCLEOTIDE SEQUENCE [LARGE SCALE GENOMIC DNA]</scope>
    <source>
        <strain evidence="1 2">A4</strain>
    </source>
</reference>
<comment type="caution">
    <text evidence="1">The sequence shown here is derived from an EMBL/GenBank/DDBJ whole genome shotgun (WGS) entry which is preliminary data.</text>
</comment>
<dbReference type="AlphaFoldDB" id="A0A2I1HMX7"/>
<gene>
    <name evidence="1" type="ORF">RhiirA4_483721</name>
</gene>